<evidence type="ECO:0000313" key="8">
    <source>
        <dbReference type="Proteomes" id="UP000006591"/>
    </source>
</evidence>
<dbReference type="InterPro" id="IPR046533">
    <property type="entry name" value="DUF6598"/>
</dbReference>
<accession>A0A0E0J5Q5</accession>
<organism evidence="7">
    <name type="scientific">Oryza nivara</name>
    <name type="common">Indian wild rice</name>
    <name type="synonym">Oryza sativa f. spontanea</name>
    <dbReference type="NCBI Taxonomy" id="4536"/>
    <lineage>
        <taxon>Eukaryota</taxon>
        <taxon>Viridiplantae</taxon>
        <taxon>Streptophyta</taxon>
        <taxon>Embryophyta</taxon>
        <taxon>Tracheophyta</taxon>
        <taxon>Spermatophyta</taxon>
        <taxon>Magnoliopsida</taxon>
        <taxon>Liliopsida</taxon>
        <taxon>Poales</taxon>
        <taxon>Poaceae</taxon>
        <taxon>BOP clade</taxon>
        <taxon>Oryzoideae</taxon>
        <taxon>Oryzeae</taxon>
        <taxon>Oryzinae</taxon>
        <taxon>Oryza</taxon>
    </lineage>
</organism>
<keyword evidence="8" id="KW-1185">Reference proteome</keyword>
<protein>
    <recommendedName>
        <fullName evidence="6">IBR domain-containing protein</fullName>
    </recommendedName>
</protein>
<dbReference type="SMART" id="SM00647">
    <property type="entry name" value="IBR"/>
    <property type="match status" value="1"/>
</dbReference>
<dbReference type="HOGENOM" id="CLU_481815_0_0_1"/>
<dbReference type="Pfam" id="PF01485">
    <property type="entry name" value="IBR"/>
    <property type="match status" value="1"/>
</dbReference>
<dbReference type="CDD" id="cd22582">
    <property type="entry name" value="BRcat_RBR_unk"/>
    <property type="match status" value="1"/>
</dbReference>
<dbReference type="PANTHER" id="PTHR33065:SF88">
    <property type="entry name" value="OS11G0104220 PROTEIN"/>
    <property type="match status" value="1"/>
</dbReference>
<dbReference type="STRING" id="4536.A0A0E0J5Q5"/>
<dbReference type="Proteomes" id="UP000006591">
    <property type="component" value="Chromosome 12"/>
</dbReference>
<evidence type="ECO:0000256" key="2">
    <source>
        <dbReference type="ARBA" id="ARBA00022771"/>
    </source>
</evidence>
<evidence type="ECO:0000313" key="7">
    <source>
        <dbReference type="EnsemblPlants" id="ONIVA12G00150.1"/>
    </source>
</evidence>
<reference evidence="7" key="2">
    <citation type="submission" date="2018-04" db="EMBL/GenBank/DDBJ databases">
        <title>OnivRS2 (Oryza nivara Reference Sequence Version 2).</title>
        <authorList>
            <person name="Zhang J."/>
            <person name="Kudrna D."/>
            <person name="Lee S."/>
            <person name="Talag J."/>
            <person name="Rajasekar S."/>
            <person name="Welchert J."/>
            <person name="Hsing Y.-I."/>
            <person name="Wing R.A."/>
        </authorList>
    </citation>
    <scope>NUCLEOTIDE SEQUENCE [LARGE SCALE GENOMIC DNA]</scope>
    <source>
        <strain evidence="7">SL10</strain>
    </source>
</reference>
<proteinExistence type="predicted"/>
<evidence type="ECO:0000256" key="4">
    <source>
        <dbReference type="ARBA" id="ARBA00022833"/>
    </source>
</evidence>
<dbReference type="GO" id="GO:0008270">
    <property type="term" value="F:zinc ion binding"/>
    <property type="evidence" value="ECO:0007669"/>
    <property type="project" value="UniProtKB-KW"/>
</dbReference>
<evidence type="ECO:0000259" key="6">
    <source>
        <dbReference type="SMART" id="SM00647"/>
    </source>
</evidence>
<keyword evidence="3" id="KW-0833">Ubl conjugation pathway</keyword>
<evidence type="ECO:0000256" key="3">
    <source>
        <dbReference type="ARBA" id="ARBA00022786"/>
    </source>
</evidence>
<keyword evidence="2" id="KW-0863">Zinc-finger</keyword>
<keyword evidence="1" id="KW-0479">Metal-binding</keyword>
<feature type="domain" description="IBR" evidence="6">
    <location>
        <begin position="250"/>
        <end position="326"/>
    </location>
</feature>
<feature type="region of interest" description="Disordered" evidence="5">
    <location>
        <begin position="44"/>
        <end position="68"/>
    </location>
</feature>
<reference evidence="7" key="1">
    <citation type="submission" date="2015-04" db="UniProtKB">
        <authorList>
            <consortium name="EnsemblPlants"/>
        </authorList>
    </citation>
    <scope>IDENTIFICATION</scope>
    <source>
        <strain evidence="7">SL10</strain>
    </source>
</reference>
<feature type="compositionally biased region" description="Pro residues" evidence="5">
    <location>
        <begin position="52"/>
        <end position="61"/>
    </location>
</feature>
<evidence type="ECO:0000256" key="1">
    <source>
        <dbReference type="ARBA" id="ARBA00022723"/>
    </source>
</evidence>
<dbReference type="EnsemblPlants" id="ONIVA12G00150.1">
    <property type="protein sequence ID" value="ONIVA12G00150.1"/>
    <property type="gene ID" value="ONIVA12G00150"/>
</dbReference>
<evidence type="ECO:0000256" key="5">
    <source>
        <dbReference type="SAM" id="MobiDB-lite"/>
    </source>
</evidence>
<dbReference type="Gramene" id="ONIVA12G00150.1">
    <property type="protein sequence ID" value="ONIVA12G00150.1"/>
    <property type="gene ID" value="ONIVA12G00150"/>
</dbReference>
<dbReference type="InterPro" id="IPR002867">
    <property type="entry name" value="IBR_dom"/>
</dbReference>
<name>A0A0E0J5Q5_ORYNI</name>
<dbReference type="PANTHER" id="PTHR33065">
    <property type="entry name" value="OS07G0486400 PROTEIN"/>
    <property type="match status" value="1"/>
</dbReference>
<sequence>MSAADDLAALHHQVSLASSAALSASDHDLAFHLQLSEAIQASLSSNAAAPSHPAPPPPPPEEPSDASRALAVHAADLAQAEQDHRDAQACRAYHARAAASVHVAAHDALFARDLAAILEDKWAHDGDYFERPLPLEGGGALFRVLFKGMASREVGGRVTATLASGCSPSPSAGQGGRWCSVEAQQGRMMLEAMALMSGIWRPRQKRLVDLINEAFSAKQKFEQCEILCVARTQVNYVTKLATDSLHTQIAKAAVRIREAQIPPTHKIYCPYPKCSALMSMRELIHPMQESSSKYTLVDAATLRKCVKCSGSFCISCKVPWHHQMTCYDYKRSSAKLPLVDIGEEEEALVFEDEEKTELIRVQDFRRVWEHRFSPRYAFDDSTTVCPMRYTEGPIPRYARPDDALQILSLQVIEAKDGLNWPLHVYGLVATRDSVDQKCNLLFKRTRDNCQLLTPQDSYLQLTGPSRAVLLIDPVTFEVDLKVKGKTETGDKVLSLRVFTHHMAPSYVKYSPMIRRCLSSKHSELELAYVVLADTVEATMVSVQVIEGSWPDHMPSRQRRGRGFRVA</sequence>
<dbReference type="AlphaFoldDB" id="A0A0E0J5Q5"/>
<dbReference type="eggNOG" id="KOG1812">
    <property type="taxonomic scope" value="Eukaryota"/>
</dbReference>
<keyword evidence="4" id="KW-0862">Zinc</keyword>
<dbReference type="Pfam" id="PF20241">
    <property type="entry name" value="DUF6598"/>
    <property type="match status" value="1"/>
</dbReference>